<dbReference type="EMBL" id="CP007452">
    <property type="protein sequence ID" value="AHM56746.1"/>
    <property type="molecule type" value="Genomic_DNA"/>
</dbReference>
<sequence>MTDSVFQRTEMLIGSENLNKLRNSSVLVLGIGGVGGFAAEALARAGVGHLTLVDKDSVDVTNINRQIIALHSTVGKNKVEVMRERIADISPITRVDAFAARYDSDTSEAILSGSYDYVVDAIDMVSSKLDLIEKCYFRDIRIISSMGMGNKLDPTKISVSDIYKTTMCPLARVMRKELKSRGVKKLEVVYSTEKPQEVMAFIPEGSKKPSPGSISFVPSAAGLVMASVVVNNLMAI</sequence>
<dbReference type="HOGENOM" id="CLU_013325_4_1_9"/>
<dbReference type="PATRIC" id="fig|1286171.3.peg.1402"/>
<dbReference type="OrthoDB" id="9804150at2"/>
<evidence type="ECO:0000313" key="3">
    <source>
        <dbReference type="Proteomes" id="UP000019591"/>
    </source>
</evidence>
<dbReference type="Gene3D" id="3.40.50.720">
    <property type="entry name" value="NAD(P)-binding Rossmann-like Domain"/>
    <property type="match status" value="1"/>
</dbReference>
<name>W8U779_PEPAC</name>
<dbReference type="PANTHER" id="PTHR43267:SF1">
    <property type="entry name" value="TRNA THREONYLCARBAMOYLADENOSINE DEHYDRATASE"/>
    <property type="match status" value="1"/>
</dbReference>
<organism evidence="2 3">
    <name type="scientific">Peptoclostridium acidaminophilum DSM 3953</name>
    <dbReference type="NCBI Taxonomy" id="1286171"/>
    <lineage>
        <taxon>Bacteria</taxon>
        <taxon>Bacillati</taxon>
        <taxon>Bacillota</taxon>
        <taxon>Clostridia</taxon>
        <taxon>Peptostreptococcales</taxon>
        <taxon>Peptoclostridiaceae</taxon>
        <taxon>Peptoclostridium</taxon>
    </lineage>
</organism>
<dbReference type="GO" id="GO:0061504">
    <property type="term" value="P:cyclic threonylcarbamoyladenosine biosynthetic process"/>
    <property type="evidence" value="ECO:0007669"/>
    <property type="project" value="TreeGrafter"/>
</dbReference>
<evidence type="ECO:0000259" key="1">
    <source>
        <dbReference type="Pfam" id="PF00899"/>
    </source>
</evidence>
<dbReference type="eggNOG" id="COG1179">
    <property type="taxonomic scope" value="Bacteria"/>
</dbReference>
<dbReference type="Proteomes" id="UP000019591">
    <property type="component" value="Chromosome"/>
</dbReference>
<accession>W8U779</accession>
<protein>
    <recommendedName>
        <fullName evidence="1">THIF-type NAD/FAD binding fold domain-containing protein</fullName>
    </recommendedName>
</protein>
<dbReference type="CDD" id="cd00755">
    <property type="entry name" value="YgdL_like"/>
    <property type="match status" value="1"/>
</dbReference>
<keyword evidence="3" id="KW-1185">Reference proteome</keyword>
<dbReference type="SUPFAM" id="SSF69572">
    <property type="entry name" value="Activating enzymes of the ubiquitin-like proteins"/>
    <property type="match status" value="1"/>
</dbReference>
<dbReference type="InterPro" id="IPR045886">
    <property type="entry name" value="ThiF/MoeB/HesA"/>
</dbReference>
<dbReference type="GO" id="GO:0008641">
    <property type="term" value="F:ubiquitin-like modifier activating enzyme activity"/>
    <property type="evidence" value="ECO:0007669"/>
    <property type="project" value="InterPro"/>
</dbReference>
<dbReference type="STRING" id="1286171.EAL2_c14510"/>
<dbReference type="PANTHER" id="PTHR43267">
    <property type="entry name" value="TRNA THREONYLCARBAMOYLADENOSINE DEHYDRATASE"/>
    <property type="match status" value="1"/>
</dbReference>
<dbReference type="FunFam" id="3.40.50.720:FF:000141">
    <property type="entry name" value="tRNA threonylcarbamoyladenosine dehydratase"/>
    <property type="match status" value="1"/>
</dbReference>
<dbReference type="Pfam" id="PF00899">
    <property type="entry name" value="ThiF"/>
    <property type="match status" value="1"/>
</dbReference>
<gene>
    <name evidence="2" type="ORF">EAL2_c14510</name>
</gene>
<dbReference type="RefSeq" id="WP_025435730.1">
    <property type="nucleotide sequence ID" value="NZ_CP007452.1"/>
</dbReference>
<reference evidence="2 3" key="1">
    <citation type="journal article" date="2014" name="Genome Announc.">
        <title>Complete Genome Sequence of Amino Acid-Utilizing Eubacterium acidaminophilum al-2 (DSM 3953).</title>
        <authorList>
            <person name="Poehlein A."/>
            <person name="Andreesen J.R."/>
            <person name="Daniel R."/>
        </authorList>
    </citation>
    <scope>NUCLEOTIDE SEQUENCE [LARGE SCALE GENOMIC DNA]</scope>
    <source>
        <strain evidence="2 3">DSM 3953</strain>
    </source>
</reference>
<dbReference type="InterPro" id="IPR035985">
    <property type="entry name" value="Ubiquitin-activating_enz"/>
</dbReference>
<dbReference type="AlphaFoldDB" id="W8U779"/>
<proteinExistence type="predicted"/>
<dbReference type="GO" id="GO:0061503">
    <property type="term" value="F:tRNA threonylcarbamoyladenosine dehydratase"/>
    <property type="evidence" value="ECO:0007669"/>
    <property type="project" value="TreeGrafter"/>
</dbReference>
<evidence type="ECO:0000313" key="2">
    <source>
        <dbReference type="EMBL" id="AHM56746.1"/>
    </source>
</evidence>
<dbReference type="KEGG" id="eac:EAL2_c14510"/>
<dbReference type="InterPro" id="IPR000594">
    <property type="entry name" value="ThiF_NAD_FAD-bd"/>
</dbReference>
<feature type="domain" description="THIF-type NAD/FAD binding fold" evidence="1">
    <location>
        <begin position="8"/>
        <end position="171"/>
    </location>
</feature>